<dbReference type="OMA" id="FAWRPGH"/>
<proteinExistence type="predicted"/>
<dbReference type="OrthoDB" id="191601at2759"/>
<comment type="caution">
    <text evidence="1">The sequence shown here is derived from an EMBL/GenBank/DDBJ whole genome shotgun (WGS) entry which is preliminary data.</text>
</comment>
<dbReference type="PANTHER" id="PTHR17985:SF8">
    <property type="entry name" value="TRANSPORT AND GOLGI ORGANIZATION PROTEIN 2 HOMOLOG"/>
    <property type="match status" value="1"/>
</dbReference>
<dbReference type="Pfam" id="PF05742">
    <property type="entry name" value="TANGO2"/>
    <property type="match status" value="1"/>
</dbReference>
<dbReference type="Proteomes" id="UP000825935">
    <property type="component" value="Chromosome 24"/>
</dbReference>
<gene>
    <name evidence="1" type="ORF">KP509_24G018200</name>
</gene>
<dbReference type="AlphaFoldDB" id="A0A8T2RTL2"/>
<dbReference type="EMBL" id="CM035429">
    <property type="protein sequence ID" value="KAH7299560.1"/>
    <property type="molecule type" value="Genomic_DNA"/>
</dbReference>
<evidence type="ECO:0000313" key="1">
    <source>
        <dbReference type="EMBL" id="KAH7299560.1"/>
    </source>
</evidence>
<dbReference type="InterPro" id="IPR008551">
    <property type="entry name" value="TANGO2"/>
</dbReference>
<accession>A0A8T2RTL2</accession>
<protein>
    <submittedName>
        <fullName evidence="1">Uncharacterized protein</fullName>
    </submittedName>
</protein>
<reference evidence="1" key="1">
    <citation type="submission" date="2021-08" db="EMBL/GenBank/DDBJ databases">
        <title>WGS assembly of Ceratopteris richardii.</title>
        <authorList>
            <person name="Marchant D.B."/>
            <person name="Chen G."/>
            <person name="Jenkins J."/>
            <person name="Shu S."/>
            <person name="Leebens-Mack J."/>
            <person name="Grimwood J."/>
            <person name="Schmutz J."/>
            <person name="Soltis P."/>
            <person name="Soltis D."/>
            <person name="Chen Z.-H."/>
        </authorList>
    </citation>
    <scope>NUCLEOTIDE SEQUENCE</scope>
    <source>
        <strain evidence="1">Whitten #5841</strain>
        <tissue evidence="1">Leaf</tissue>
    </source>
</reference>
<name>A0A8T2RTL2_CERRI</name>
<evidence type="ECO:0000313" key="2">
    <source>
        <dbReference type="Proteomes" id="UP000825935"/>
    </source>
</evidence>
<keyword evidence="2" id="KW-1185">Reference proteome</keyword>
<sequence>MCIAFFLWQCNPHYRFFLALNRDELHSRPTLPVHWWKDSDSILAGKDLVKGGTWFGCTEDGRIALVTSFREPTETLDAISRGHLIKPFLKSSKSPLEYAQEVYEARDKYSGFNLLVADLCLGNMAYVSNRPKDNPVQVQSVMPGFHVLCNASLNTPWPKAIKGGGRFHELIKADLPYDVLKERVFNEVLMDAAKADVGSLPETGCPLEWEYHMSPIFVNCVGQRGTYGTRSMIIFSVDKDSKGRLFERYIENGCWKEHEFSFDLPEFSGSHACSDKAA</sequence>
<organism evidence="1 2">
    <name type="scientific">Ceratopteris richardii</name>
    <name type="common">Triangle waterfern</name>
    <dbReference type="NCBI Taxonomy" id="49495"/>
    <lineage>
        <taxon>Eukaryota</taxon>
        <taxon>Viridiplantae</taxon>
        <taxon>Streptophyta</taxon>
        <taxon>Embryophyta</taxon>
        <taxon>Tracheophyta</taxon>
        <taxon>Polypodiopsida</taxon>
        <taxon>Polypodiidae</taxon>
        <taxon>Polypodiales</taxon>
        <taxon>Pteridineae</taxon>
        <taxon>Pteridaceae</taxon>
        <taxon>Parkerioideae</taxon>
        <taxon>Ceratopteris</taxon>
    </lineage>
</organism>
<dbReference type="PANTHER" id="PTHR17985">
    <property type="entry name" value="SER/THR-RICH PROTEIN T10 IN DGCR REGION"/>
    <property type="match status" value="1"/>
</dbReference>